<keyword evidence="2" id="KW-0175">Coiled coil</keyword>
<reference evidence="5" key="1">
    <citation type="submission" date="2022-05" db="EMBL/GenBank/DDBJ databases">
        <title>Draft genome sequences of Clostridium perfringens strains isolated from Peru.</title>
        <authorList>
            <person name="Hurtado R."/>
            <person name="Lima L."/>
            <person name="Sousa T."/>
            <person name="Jaiswal A.K."/>
            <person name="Tiwari S."/>
            <person name="Maturrano L."/>
            <person name="Brenig B."/>
            <person name="Azevedo V."/>
        </authorList>
    </citation>
    <scope>NUCLEOTIDE SEQUENCE</scope>
    <source>
        <strain evidence="5">CP4</strain>
    </source>
</reference>
<keyword evidence="1" id="KW-1188">Viral release from host cell</keyword>
<name>A0A9X3XVR1_ENTFC</name>
<dbReference type="InterPro" id="IPR023346">
    <property type="entry name" value="Lysozyme-like_dom_sf"/>
</dbReference>
<evidence type="ECO:0000256" key="2">
    <source>
        <dbReference type="SAM" id="Coils"/>
    </source>
</evidence>
<comment type="caution">
    <text evidence="5">The sequence shown here is derived from an EMBL/GenBank/DDBJ whole genome shotgun (WGS) entry which is preliminary data.</text>
</comment>
<organism evidence="5 6">
    <name type="scientific">Enterococcus faecium</name>
    <name type="common">Streptococcus faecium</name>
    <dbReference type="NCBI Taxonomy" id="1352"/>
    <lineage>
        <taxon>Bacteria</taxon>
        <taxon>Bacillati</taxon>
        <taxon>Bacillota</taxon>
        <taxon>Bacilli</taxon>
        <taxon>Lactobacillales</taxon>
        <taxon>Enterococcaceae</taxon>
        <taxon>Enterococcus</taxon>
    </lineage>
</organism>
<sequence>MSQMPLGNMMMRLTIDDAAFGKGVTNAKKQVKYLAKEMQANMKISNLAGNQLGMLGEKYSGLTRIIQAQEKQVMSLSDSYNKSFVDGKATKSTANLATQLQSANGQLANYKKQLIDTAGAYTELETKTAGVTGVINKTSDVLQKVGNSAQNIGTSLTHGVTIPIAGAVTAVTTAAVKWESAFAGVKKTNDEIVDSNGNVVYSYSDLEKGLRDLAKELPSSHEEIAGVAEAAGQLGIQTDNVVSFTKTMIDLGESTNMSAETAATSLARFANITQMSQKDFNKLGSVIVDLGNNLATTESEITEMGLRLAGAGKQIGMSQGDILGFAAALSSVGIEAEAGGSAFSKVMVQMQLAVEKGIGAFEPLKKMVSEQGVSWEKFVHAVTWGGKELTDISKKMALPTSELKKMYKEASEATGILHNFADVTGRTGEEFAELFKNNPSQAIIEFVKGLKESEKHGTSAIKVLDDMDIKEVRLRDSLLRAANASDIFEGAIKRGNKAWKQNTALTDEANKRYETTESKVKALKNEVVDMSIDMGGPFVDALRDALKASKPLIETLNKAAKAFSDANPEVQQSIVKLVAWAAAAGPVLKIAGSGVSKISTFGKAFVDLNANLNKRSAIKAAENGLISLGTASVNGSASLGKLAGKLGETAGKATVLGSAASSAAGSSGVGAMTAALGGLNPILLGIVGVGGTLALGYAAWKNFGEEAWNSSQRVKQWGVDVGEEVDNTLDGVQEKLTGANGKFELLKQGFTEADATSMADNFERAGKSLETSLTNRISAIDKSLKGLPQSVQQAMKEFADSEKEVMGKSLSTIQENNEEIKRIRQNAANEGRKLTASELKIIQDLSTETSKSYIETLDITAKERKSILAAMTGDVEQATEAEAKTWIQSLAKQKAATTEKYKEMLEEKKKALKDAGASQELIDSLEREMDDYIQTTNDGFDRQISAIAKKYPDLISQVSFSNGQLFSETAAAIDDTGQYTKVFIDNNEKILEQAKKTSNEIAENSKKTAEELGMLADQSTHAGKVWNSLTLDPKTGKVKSNVQEIINEATKDFTKWNELKPVIHDANLRTNAKDVISIAAVENGYWDSMKWDEKELLLEDECSKNVVRALENTEKWKELDIPSKRAILTSNTPEVMGETLVNLGLWDTYKLQVKDLDLNTYKFYDAINGSEEKLNAWASLDNPTKELLLDNAEFATKIFSSETLLGRFNQLSPETKYLLVNNSEFAETILSSDRMWNEWVNLPDSEKNLLVNNENLATTILSSEEIYKRWLQLPNSQKKILADNVDLLNKITSSQENLEIWKRIPDPIKVILGNNEDLKTKLIDGSIKISDFNKVLPDLKRLLGDSTNLAEATVYANSAIGHFNEKNPVKKELKGDSSSVQREALAGENALNNFQRNNPLPKTLRAKDEASGPADVAKAAVEKFSKGDSVITKTLKVVADIGGKVINGLNFAKILGFEKGTNYHLGGPAIVNDQRGSLYKELVLPKGGIPFIPEGRNVFLPNLPKGSKVLNAKETKQLIPKYANGIGEITTVTNFNPLIQAIKELINTLKNENNTGSTLGSDTQVSDSNLLQQISLENLVNQNEQYKLIGTEWISNMIIGWNEVIPQFTSNENTFVTNYMNQLKAQNTPNYNLGISWKRNLMTGWDSLTSTFINSINLFCNQAIITLRNYNSPMYSNGRSWQQNNLNGWNSLYGVFIGRVNQLGNDSINNLRSKNSGFNNAGSFLMQSLINGINSMGSPLTVTMNSVANRMVGGIGKGVNGVISGVNYVLKEVESSKKIGNWTIPQYAKGTVGHPGGLAMINDQKGPVHEEYVQMPNGKGFIAKGRDLLVNLPKGTQVLNAKLTKKLKKYIDIPQYANGTNNFDLADLLDNENAVLKFLDGKVDYSDLTNLWLDLTKSGVKVMAKASNTFLQKKLSEFFIHGNFDGAVNANGVYQYLVDVAQKVMTKFPGLTVTSGYRPGDKYYHGKRQAIDLAYPGVSGDSRYTAAANYAFEKFPSKIAYVITNGRVRDRSGMSGTGASGQWTTWPDGDHFDHIHLNGLLGSGNIFKGGSSSGVERWRSVAIKALKMTGQYNSANLNALLYQMKTESNGDPRAINNWDSNAVAGIPSKGLMQVIDPTFRSYALPPYDKDIYDPLSNILASIRYTLSRYGSLLNGWRGVGYENGGWITKDGLFRGGEGNKPEVVVPLTKKTRAIELVGEVLAFLSGKSKQIMRSGQNDNRSEELLALIKQQQQQHNEMMAVLKAILGKDFIIKSSDIGKSANSYMGADLAKLRYINGGV</sequence>
<dbReference type="Pfam" id="PF10145">
    <property type="entry name" value="PhageMin_Tail"/>
    <property type="match status" value="1"/>
</dbReference>
<dbReference type="Pfam" id="PF01464">
    <property type="entry name" value="SLT"/>
    <property type="match status" value="1"/>
</dbReference>
<feature type="domain" description="Phage tail tape measure protein" evidence="4">
    <location>
        <begin position="210"/>
        <end position="395"/>
    </location>
</feature>
<dbReference type="SUPFAM" id="SSF53955">
    <property type="entry name" value="Lysozyme-like"/>
    <property type="match status" value="1"/>
</dbReference>
<evidence type="ECO:0000259" key="4">
    <source>
        <dbReference type="Pfam" id="PF10145"/>
    </source>
</evidence>
<dbReference type="InterPro" id="IPR008258">
    <property type="entry name" value="Transglycosylase_SLT_dom_1"/>
</dbReference>
<evidence type="ECO:0000313" key="5">
    <source>
        <dbReference type="EMBL" id="MDC4248470.1"/>
    </source>
</evidence>
<proteinExistence type="predicted"/>
<dbReference type="CDD" id="cd13402">
    <property type="entry name" value="LT_TF-like"/>
    <property type="match status" value="1"/>
</dbReference>
<dbReference type="EMBL" id="JAMWMK010000017">
    <property type="protein sequence ID" value="MDC4248470.1"/>
    <property type="molecule type" value="Genomic_DNA"/>
</dbReference>
<evidence type="ECO:0000259" key="3">
    <source>
        <dbReference type="Pfam" id="PF01464"/>
    </source>
</evidence>
<dbReference type="PANTHER" id="PTHR37813:SF1">
    <property type="entry name" value="FELS-2 PROPHAGE PROTEIN"/>
    <property type="match status" value="1"/>
</dbReference>
<gene>
    <name evidence="5" type="ORF">M3X98_10500</name>
</gene>
<dbReference type="NCBIfam" id="TIGR01760">
    <property type="entry name" value="tape_meas_TP901"/>
    <property type="match status" value="1"/>
</dbReference>
<dbReference type="InterPro" id="IPR010090">
    <property type="entry name" value="Phage_tape_meas"/>
</dbReference>
<evidence type="ECO:0000256" key="1">
    <source>
        <dbReference type="ARBA" id="ARBA00022612"/>
    </source>
</evidence>
<evidence type="ECO:0000313" key="6">
    <source>
        <dbReference type="Proteomes" id="UP001141166"/>
    </source>
</evidence>
<dbReference type="Gene3D" id="1.10.530.10">
    <property type="match status" value="1"/>
</dbReference>
<feature type="coiled-coil region" evidence="2">
    <location>
        <begin position="984"/>
        <end position="1011"/>
    </location>
</feature>
<dbReference type="Proteomes" id="UP001141166">
    <property type="component" value="Unassembled WGS sequence"/>
</dbReference>
<feature type="domain" description="Transglycosylase SLT" evidence="3">
    <location>
        <begin position="2073"/>
        <end position="2156"/>
    </location>
</feature>
<feature type="coiled-coil region" evidence="2">
    <location>
        <begin position="506"/>
        <end position="533"/>
    </location>
</feature>
<protein>
    <submittedName>
        <fullName evidence="5">Phage tail tape measure protein</fullName>
    </submittedName>
</protein>
<accession>A0A9X3XVR1</accession>
<dbReference type="RefSeq" id="WP_272471453.1">
    <property type="nucleotide sequence ID" value="NZ_JAMWMK010000017.1"/>
</dbReference>
<dbReference type="PANTHER" id="PTHR37813">
    <property type="entry name" value="FELS-2 PROPHAGE PROTEIN"/>
    <property type="match status" value="1"/>
</dbReference>
<feature type="coiled-coil region" evidence="2">
    <location>
        <begin position="887"/>
        <end position="928"/>
    </location>
</feature>